<reference evidence="1" key="1">
    <citation type="submission" date="2022-04" db="EMBL/GenBank/DDBJ databases">
        <title>Chromosome-scale genome assembly of Holotrichia oblita Faldermann.</title>
        <authorList>
            <person name="Rongchong L."/>
        </authorList>
    </citation>
    <scope>NUCLEOTIDE SEQUENCE</scope>
    <source>
        <strain evidence="1">81SQS9</strain>
    </source>
</reference>
<gene>
    <name evidence="1" type="ORF">MML48_3g00007497</name>
</gene>
<accession>A0ACB9TE06</accession>
<proteinExistence type="predicted"/>
<evidence type="ECO:0000313" key="1">
    <source>
        <dbReference type="EMBL" id="KAI4464944.1"/>
    </source>
</evidence>
<name>A0ACB9TE06_HOLOL</name>
<dbReference type="EMBL" id="CM043017">
    <property type="protein sequence ID" value="KAI4464944.1"/>
    <property type="molecule type" value="Genomic_DNA"/>
</dbReference>
<sequence length="104" mass="11760">MTADDLFDFVEEIPVDDNSELGDVSDDDIGEDEFVNARNSKCSELFDMESIPIIFFQGSSLPEDGELENALWDSDDEVPLSVIRAREVSKKLYGLNLHQIAYRI</sequence>
<dbReference type="Proteomes" id="UP001056778">
    <property type="component" value="Chromosome 3"/>
</dbReference>
<comment type="caution">
    <text evidence="1">The sequence shown here is derived from an EMBL/GenBank/DDBJ whole genome shotgun (WGS) entry which is preliminary data.</text>
</comment>
<protein>
    <submittedName>
        <fullName evidence="1">Uncharacterized protein</fullName>
    </submittedName>
</protein>
<evidence type="ECO:0000313" key="2">
    <source>
        <dbReference type="Proteomes" id="UP001056778"/>
    </source>
</evidence>
<keyword evidence="2" id="KW-1185">Reference proteome</keyword>
<organism evidence="1 2">
    <name type="scientific">Holotrichia oblita</name>
    <name type="common">Chafer beetle</name>
    <dbReference type="NCBI Taxonomy" id="644536"/>
    <lineage>
        <taxon>Eukaryota</taxon>
        <taxon>Metazoa</taxon>
        <taxon>Ecdysozoa</taxon>
        <taxon>Arthropoda</taxon>
        <taxon>Hexapoda</taxon>
        <taxon>Insecta</taxon>
        <taxon>Pterygota</taxon>
        <taxon>Neoptera</taxon>
        <taxon>Endopterygota</taxon>
        <taxon>Coleoptera</taxon>
        <taxon>Polyphaga</taxon>
        <taxon>Scarabaeiformia</taxon>
        <taxon>Scarabaeidae</taxon>
        <taxon>Melolonthinae</taxon>
        <taxon>Holotrichia</taxon>
    </lineage>
</organism>